<dbReference type="EMBL" id="HACA01019384">
    <property type="protein sequence ID" value="CDW36745.1"/>
    <property type="molecule type" value="Transcribed_RNA"/>
</dbReference>
<sequence>MTNTYDKLSHAATMEDFDESFGCEVLLVSLSKVTRIEMSTVFKLVRKGPYLINHTRDMLSALELLSHGSRVRGGAVLSSHVVTLQVVGLQPGQESVLKHLIVCLLADFLSSF</sequence>
<dbReference type="AlphaFoldDB" id="A0A0K2UF78"/>
<reference evidence="1" key="1">
    <citation type="submission" date="2014-05" db="EMBL/GenBank/DDBJ databases">
        <authorList>
            <person name="Chronopoulou M."/>
        </authorList>
    </citation>
    <scope>NUCLEOTIDE SEQUENCE</scope>
    <source>
        <tissue evidence="1">Whole organism</tissue>
    </source>
</reference>
<evidence type="ECO:0000313" key="1">
    <source>
        <dbReference type="EMBL" id="CDW36745.1"/>
    </source>
</evidence>
<accession>A0A0K2UF78</accession>
<organism evidence="1">
    <name type="scientific">Lepeophtheirus salmonis</name>
    <name type="common">Salmon louse</name>
    <name type="synonym">Caligus salmonis</name>
    <dbReference type="NCBI Taxonomy" id="72036"/>
    <lineage>
        <taxon>Eukaryota</taxon>
        <taxon>Metazoa</taxon>
        <taxon>Ecdysozoa</taxon>
        <taxon>Arthropoda</taxon>
        <taxon>Crustacea</taxon>
        <taxon>Multicrustacea</taxon>
        <taxon>Hexanauplia</taxon>
        <taxon>Copepoda</taxon>
        <taxon>Siphonostomatoida</taxon>
        <taxon>Caligidae</taxon>
        <taxon>Lepeophtheirus</taxon>
    </lineage>
</organism>
<protein>
    <submittedName>
        <fullName evidence="1">Uncharacterized protein</fullName>
    </submittedName>
</protein>
<name>A0A0K2UF78_LEPSM</name>
<proteinExistence type="predicted"/>